<feature type="region of interest" description="Disordered" evidence="1">
    <location>
        <begin position="34"/>
        <end position="64"/>
    </location>
</feature>
<feature type="region of interest" description="Disordered" evidence="1">
    <location>
        <begin position="95"/>
        <end position="144"/>
    </location>
</feature>
<feature type="transmembrane region" description="Helical" evidence="2">
    <location>
        <begin position="71"/>
        <end position="91"/>
    </location>
</feature>
<keyword evidence="2" id="KW-0812">Transmembrane</keyword>
<feature type="compositionally biased region" description="Low complexity" evidence="1">
    <location>
        <begin position="98"/>
        <end position="121"/>
    </location>
</feature>
<sequence>MNDQTNPPKNNQPSQNNVNANILNQNVSNKTNAKFIPNQQHPNQAPKQNNTLNNQNLGTNNPQPPKKKNSILLMIVAFLVAFAVVYFFGFAKKDKQTTQEQKQTTTTVQPKGDNTTTTTTKTDQKVEPKEEKGGLGSLFGGSSSDETYKNIQEFVAKNYKEGELTWESKTNLEGSGVRLNNVVFKSPGEAKPFKFENIDVLEFKPIEGGYNYEIKGKNVTIDGKHPFMFDDESQKQLAAAGITSLEPLEFYQKVERDISADEAVAKGDIVQPGLFTIKSSGKVGNINSFYKALAEDPTVAEDTNRMIALLTPMSVHDLDIEFEDKGLIKAVGVPVQGFDINTCVQSLAMFKVNLDSNQLCEPISNLLSGKSQDLKIKIKPSSPYQVSKLMSVFASPNPDFKAIFNEMGLSITN</sequence>
<evidence type="ECO:0000256" key="2">
    <source>
        <dbReference type="SAM" id="Phobius"/>
    </source>
</evidence>
<protein>
    <submittedName>
        <fullName evidence="3">Uncharacterized protein</fullName>
    </submittedName>
</protein>
<keyword evidence="2" id="KW-1133">Transmembrane helix</keyword>
<evidence type="ECO:0000313" key="4">
    <source>
        <dbReference type="Proteomes" id="UP000007472"/>
    </source>
</evidence>
<dbReference type="KEGG" id="teq:TEQUI_1216"/>
<accession>A0A654KI64</accession>
<evidence type="ECO:0000313" key="3">
    <source>
        <dbReference type="EMBL" id="ADU92137.1"/>
    </source>
</evidence>
<dbReference type="Proteomes" id="UP000007472">
    <property type="component" value="Chromosome"/>
</dbReference>
<name>A0A654KI64_TAYEM</name>
<keyword evidence="2" id="KW-0472">Membrane</keyword>
<reference evidence="3 4" key="1">
    <citation type="journal article" date="2011" name="J. Bacteriol.">
        <title>Genome sequence of Taylorella equigenitalis MCE9, the causative agent of contagious equine metritis.</title>
        <authorList>
            <person name="Hebert L."/>
            <person name="Moumen B."/>
            <person name="Duquesne F."/>
            <person name="Breuil M.F."/>
            <person name="Laugier C."/>
            <person name="Batto J.M."/>
            <person name="Renault P."/>
            <person name="Petry S."/>
        </authorList>
    </citation>
    <scope>NUCLEOTIDE SEQUENCE [LARGE SCALE GENOMIC DNA]</scope>
    <source>
        <strain evidence="3 4">MCE9</strain>
    </source>
</reference>
<dbReference type="AlphaFoldDB" id="A0A654KI64"/>
<feature type="compositionally biased region" description="Low complexity" evidence="1">
    <location>
        <begin position="48"/>
        <end position="61"/>
    </location>
</feature>
<evidence type="ECO:0000256" key="1">
    <source>
        <dbReference type="SAM" id="MobiDB-lite"/>
    </source>
</evidence>
<feature type="compositionally biased region" description="Polar residues" evidence="1">
    <location>
        <begin position="37"/>
        <end position="47"/>
    </location>
</feature>
<dbReference type="EMBL" id="CP002456">
    <property type="protein sequence ID" value="ADU92137.1"/>
    <property type="molecule type" value="Genomic_DNA"/>
</dbReference>
<feature type="compositionally biased region" description="Basic and acidic residues" evidence="1">
    <location>
        <begin position="122"/>
        <end position="133"/>
    </location>
</feature>
<gene>
    <name evidence="3" type="ordered locus">TEQUI_1216</name>
</gene>
<organism evidence="3 4">
    <name type="scientific">Taylorella equigenitalis (strain MCE9)</name>
    <dbReference type="NCBI Taxonomy" id="937774"/>
    <lineage>
        <taxon>Bacteria</taxon>
        <taxon>Pseudomonadati</taxon>
        <taxon>Pseudomonadota</taxon>
        <taxon>Betaproteobacteria</taxon>
        <taxon>Burkholderiales</taxon>
        <taxon>Alcaligenaceae</taxon>
        <taxon>Taylorella</taxon>
    </lineage>
</organism>
<proteinExistence type="predicted"/>